<dbReference type="InterPro" id="IPR027417">
    <property type="entry name" value="P-loop_NTPase"/>
</dbReference>
<dbReference type="PANTHER" id="PTHR16305">
    <property type="entry name" value="TESTICULAR SOLUBLE ADENYLYL CYCLASE"/>
    <property type="match status" value="1"/>
</dbReference>
<feature type="domain" description="HTH luxR-type" evidence="3">
    <location>
        <begin position="851"/>
        <end position="914"/>
    </location>
</feature>
<dbReference type="InterPro" id="IPR036388">
    <property type="entry name" value="WH-like_DNA-bd_sf"/>
</dbReference>
<dbReference type="EMBL" id="BAAAYN010000044">
    <property type="protein sequence ID" value="GAA3394267.1"/>
    <property type="molecule type" value="Genomic_DNA"/>
</dbReference>
<dbReference type="InterPro" id="IPR016032">
    <property type="entry name" value="Sig_transdc_resp-reg_C-effctor"/>
</dbReference>
<evidence type="ECO:0000256" key="1">
    <source>
        <dbReference type="ARBA" id="ARBA00022741"/>
    </source>
</evidence>
<dbReference type="PRINTS" id="PR00038">
    <property type="entry name" value="HTHLUXR"/>
</dbReference>
<dbReference type="SUPFAM" id="SSF46894">
    <property type="entry name" value="C-terminal effector domain of the bipartite response regulators"/>
    <property type="match status" value="1"/>
</dbReference>
<reference evidence="5" key="1">
    <citation type="journal article" date="2019" name="Int. J. Syst. Evol. Microbiol.">
        <title>The Global Catalogue of Microorganisms (GCM) 10K type strain sequencing project: providing services to taxonomists for standard genome sequencing and annotation.</title>
        <authorList>
            <consortium name="The Broad Institute Genomics Platform"/>
            <consortium name="The Broad Institute Genome Sequencing Center for Infectious Disease"/>
            <person name="Wu L."/>
            <person name="Ma J."/>
        </authorList>
    </citation>
    <scope>NUCLEOTIDE SEQUENCE [LARGE SCALE GENOMIC DNA]</scope>
    <source>
        <strain evidence="5">JCM 9458</strain>
    </source>
</reference>
<proteinExistence type="predicted"/>
<dbReference type="Pfam" id="PF13191">
    <property type="entry name" value="AAA_16"/>
    <property type="match status" value="1"/>
</dbReference>
<dbReference type="InterPro" id="IPR000792">
    <property type="entry name" value="Tscrpt_reg_LuxR_C"/>
</dbReference>
<comment type="caution">
    <text evidence="4">The sequence shown here is derived from an EMBL/GenBank/DDBJ whole genome shotgun (WGS) entry which is preliminary data.</text>
</comment>
<dbReference type="PANTHER" id="PTHR16305:SF35">
    <property type="entry name" value="TRANSCRIPTIONAL ACTIVATOR DOMAIN"/>
    <property type="match status" value="1"/>
</dbReference>
<dbReference type="PROSITE" id="PS50043">
    <property type="entry name" value="HTH_LUXR_2"/>
    <property type="match status" value="1"/>
</dbReference>
<evidence type="ECO:0000256" key="2">
    <source>
        <dbReference type="ARBA" id="ARBA00022840"/>
    </source>
</evidence>
<dbReference type="CDD" id="cd06170">
    <property type="entry name" value="LuxR_C_like"/>
    <property type="match status" value="1"/>
</dbReference>
<dbReference type="Pfam" id="PF00196">
    <property type="entry name" value="GerE"/>
    <property type="match status" value="1"/>
</dbReference>
<gene>
    <name evidence="4" type="ORF">GCM10020369_63020</name>
</gene>
<evidence type="ECO:0000259" key="3">
    <source>
        <dbReference type="PROSITE" id="PS50043"/>
    </source>
</evidence>
<organism evidence="4 5">
    <name type="scientific">Cryptosporangium minutisporangium</name>
    <dbReference type="NCBI Taxonomy" id="113569"/>
    <lineage>
        <taxon>Bacteria</taxon>
        <taxon>Bacillati</taxon>
        <taxon>Actinomycetota</taxon>
        <taxon>Actinomycetes</taxon>
        <taxon>Cryptosporangiales</taxon>
        <taxon>Cryptosporangiaceae</taxon>
        <taxon>Cryptosporangium</taxon>
    </lineage>
</organism>
<dbReference type="SMART" id="SM00421">
    <property type="entry name" value="HTH_LUXR"/>
    <property type="match status" value="1"/>
</dbReference>
<keyword evidence="2" id="KW-0067">ATP-binding</keyword>
<dbReference type="Proteomes" id="UP001501676">
    <property type="component" value="Unassembled WGS sequence"/>
</dbReference>
<dbReference type="SUPFAM" id="SSF52540">
    <property type="entry name" value="P-loop containing nucleoside triphosphate hydrolases"/>
    <property type="match status" value="1"/>
</dbReference>
<accession>A0ABP6T6F5</accession>
<keyword evidence="1" id="KW-0547">Nucleotide-binding</keyword>
<evidence type="ECO:0000313" key="4">
    <source>
        <dbReference type="EMBL" id="GAA3394267.1"/>
    </source>
</evidence>
<name>A0ABP6T6F5_9ACTN</name>
<dbReference type="InterPro" id="IPR041664">
    <property type="entry name" value="AAA_16"/>
</dbReference>
<evidence type="ECO:0000313" key="5">
    <source>
        <dbReference type="Proteomes" id="UP001501676"/>
    </source>
</evidence>
<dbReference type="Gene3D" id="1.10.10.10">
    <property type="entry name" value="Winged helix-like DNA-binding domain superfamily/Winged helix DNA-binding domain"/>
    <property type="match status" value="1"/>
</dbReference>
<sequence>MALWGRDAEQAELDSVLASLGDGLSRALVLRGEAGIGKTALLDYVASAADSEVRVLRVAGVEEETDFPFAALHRMLIPFFDLRDRLPALQRDALLVACGLADGPPADRHLVSLAALALLAEAASDGPLLCCIDDAQWLDADSVVAFAFVARRVHAESIGLVFAVRTGTPFTALDGLPCVDLEGLSDAAAGQVLRAVVPGALDRRVADQIVRATGGNPLALSDLGAELTADQLRGGRQLPEPLPIGTRLEAHYRRQVDALPEDTRTWLLLAAAEPTGHFGRINAAAAALGLPADAPEPAEAARLASITTEVRFRHPLVRSAVYSGAPPADRRAAHRALASATTAASEADRRAWHLAAAALGPDGAVADELERCAERAAARGGYAARVSFLARAAELTVDDRQRARRSVVAAQAAVTAGAPLQARTLLDGLDPAWLDDVDRGRALIARAYAGITMGDGAVADAAAMCLAAAEAFGERAPDLARLALFRAVQWAINAEHLLRGTTVTAMADAILAHPWPDPLIESRDLLAVGFATVAAHGYEQGAPLLARGVEALLAEGTTDAQHLEQWVVAVTACMIRRDYVSADAVERRAIDVARRTGALWELDVALYTYSMANTELGRLDVAEQLVIEGHQIRSALGATAEQWEVYQHPELLAWRASAEYLPQRLEAIADASVPLGHGAVVRIARFAEALLALGTGRYPEACTTLRRLIDGDELCVHTRVLADLVEAAIRSGDRVLAERALAMLDTRASAAGTPWMECLFIRSRALLTHGDVAEDCYREAVDRLTRTEARLDLARAHLLYGEWLRREKRRRDARDQLRSAVALFEDIGAAAFAERARRELAATGETAQRGPEPQRSALTPQEATIAALARDGATNAEIAATLFLSASTVDYHLRKVFRKLEVTSRRQLRQAYPD</sequence>
<dbReference type="RefSeq" id="WP_345731879.1">
    <property type="nucleotide sequence ID" value="NZ_BAAAYN010000044.1"/>
</dbReference>
<protein>
    <submittedName>
        <fullName evidence="4">LuxR family transcriptional regulator</fullName>
    </submittedName>
</protein>
<keyword evidence="5" id="KW-1185">Reference proteome</keyword>